<evidence type="ECO:0000313" key="2">
    <source>
        <dbReference type="EMBL" id="KAJ9590322.1"/>
    </source>
</evidence>
<keyword evidence="1" id="KW-0812">Transmembrane</keyword>
<dbReference type="EMBL" id="JASPKZ010004358">
    <property type="protein sequence ID" value="KAJ9590322.1"/>
    <property type="molecule type" value="Genomic_DNA"/>
</dbReference>
<feature type="non-terminal residue" evidence="2">
    <location>
        <position position="1"/>
    </location>
</feature>
<reference evidence="2" key="1">
    <citation type="journal article" date="2023" name="IScience">
        <title>Live-bearing cockroach genome reveals convergent evolutionary mechanisms linked to viviparity in insects and beyond.</title>
        <authorList>
            <person name="Fouks B."/>
            <person name="Harrison M.C."/>
            <person name="Mikhailova A.A."/>
            <person name="Marchal E."/>
            <person name="English S."/>
            <person name="Carruthers M."/>
            <person name="Jennings E.C."/>
            <person name="Chiamaka E.L."/>
            <person name="Frigard R.A."/>
            <person name="Pippel M."/>
            <person name="Attardo G.M."/>
            <person name="Benoit J.B."/>
            <person name="Bornberg-Bauer E."/>
            <person name="Tobe S.S."/>
        </authorList>
    </citation>
    <scope>NUCLEOTIDE SEQUENCE</scope>
    <source>
        <strain evidence="2">Stay&amp;Tobe</strain>
    </source>
</reference>
<evidence type="ECO:0000256" key="1">
    <source>
        <dbReference type="SAM" id="Phobius"/>
    </source>
</evidence>
<comment type="caution">
    <text evidence="2">The sequence shown here is derived from an EMBL/GenBank/DDBJ whole genome shotgun (WGS) entry which is preliminary data.</text>
</comment>
<feature type="transmembrane region" description="Helical" evidence="1">
    <location>
        <begin position="12"/>
        <end position="33"/>
    </location>
</feature>
<dbReference type="Proteomes" id="UP001233999">
    <property type="component" value="Unassembled WGS sequence"/>
</dbReference>
<accession>A0AAD8EI16</accession>
<sequence length="69" mass="7913">LIICPPPCFTVAYLRCYCGYYLLFIVALIPIVISRLTPDYVINILTMARHGSRNKVPRERKTCQNLILA</sequence>
<reference evidence="2" key="2">
    <citation type="submission" date="2023-05" db="EMBL/GenBank/DDBJ databases">
        <authorList>
            <person name="Fouks B."/>
        </authorList>
    </citation>
    <scope>NUCLEOTIDE SEQUENCE</scope>
    <source>
        <strain evidence="2">Stay&amp;Tobe</strain>
        <tissue evidence="2">Testes</tissue>
    </source>
</reference>
<keyword evidence="3" id="KW-1185">Reference proteome</keyword>
<keyword evidence="1" id="KW-0472">Membrane</keyword>
<protein>
    <submittedName>
        <fullName evidence="2">Uncharacterized protein</fullName>
    </submittedName>
</protein>
<organism evidence="2 3">
    <name type="scientific">Diploptera punctata</name>
    <name type="common">Pacific beetle cockroach</name>
    <dbReference type="NCBI Taxonomy" id="6984"/>
    <lineage>
        <taxon>Eukaryota</taxon>
        <taxon>Metazoa</taxon>
        <taxon>Ecdysozoa</taxon>
        <taxon>Arthropoda</taxon>
        <taxon>Hexapoda</taxon>
        <taxon>Insecta</taxon>
        <taxon>Pterygota</taxon>
        <taxon>Neoptera</taxon>
        <taxon>Polyneoptera</taxon>
        <taxon>Dictyoptera</taxon>
        <taxon>Blattodea</taxon>
        <taxon>Blaberoidea</taxon>
        <taxon>Blaberidae</taxon>
        <taxon>Diplopterinae</taxon>
        <taxon>Diploptera</taxon>
    </lineage>
</organism>
<dbReference type="AlphaFoldDB" id="A0AAD8EI16"/>
<keyword evidence="1" id="KW-1133">Transmembrane helix</keyword>
<gene>
    <name evidence="2" type="ORF">L9F63_027839</name>
</gene>
<evidence type="ECO:0000313" key="3">
    <source>
        <dbReference type="Proteomes" id="UP001233999"/>
    </source>
</evidence>
<proteinExistence type="predicted"/>
<feature type="non-terminal residue" evidence="2">
    <location>
        <position position="69"/>
    </location>
</feature>
<name>A0AAD8EI16_DIPPU</name>